<feature type="chain" id="PRO_5014749106" description="Outer membrane protein beta-barrel domain-containing protein" evidence="1">
    <location>
        <begin position="19"/>
        <end position="342"/>
    </location>
</feature>
<name>A0A2N3ICZ5_9BACT</name>
<dbReference type="RefSeq" id="WP_143470842.1">
    <property type="nucleotide sequence ID" value="NZ_MVDE01000005.1"/>
</dbReference>
<gene>
    <name evidence="2" type="ORF">BZG01_05450</name>
</gene>
<keyword evidence="3" id="KW-1185">Reference proteome</keyword>
<evidence type="ECO:0008006" key="4">
    <source>
        <dbReference type="Google" id="ProtNLM"/>
    </source>
</evidence>
<comment type="caution">
    <text evidence="2">The sequence shown here is derived from an EMBL/GenBank/DDBJ whole genome shotgun (WGS) entry which is preliminary data.</text>
</comment>
<keyword evidence="1" id="KW-0732">Signal</keyword>
<accession>A0A2N3ICZ5</accession>
<dbReference type="InterPro" id="IPR046495">
    <property type="entry name" value="DUF6588"/>
</dbReference>
<organism evidence="2 3">
    <name type="scientific">Labilibaculum manganireducens</name>
    <dbReference type="NCBI Taxonomy" id="1940525"/>
    <lineage>
        <taxon>Bacteria</taxon>
        <taxon>Pseudomonadati</taxon>
        <taxon>Bacteroidota</taxon>
        <taxon>Bacteroidia</taxon>
        <taxon>Marinilabiliales</taxon>
        <taxon>Marinifilaceae</taxon>
        <taxon>Labilibaculum</taxon>
    </lineage>
</organism>
<dbReference type="Proteomes" id="UP000233618">
    <property type="component" value="Unassembled WGS sequence"/>
</dbReference>
<evidence type="ECO:0000256" key="1">
    <source>
        <dbReference type="SAM" id="SignalP"/>
    </source>
</evidence>
<evidence type="ECO:0000313" key="3">
    <source>
        <dbReference type="Proteomes" id="UP000233618"/>
    </source>
</evidence>
<sequence>MKKLLLLLIFLVPFLGKSQDIEQFLLAGTEDASKLTENYVNPVAKGFMYGLNNGWYSTGRTHKKLGFDITFVANLAKVPGKDEVFQFVASDYNNISLKSGGNSAQIQTLMGGNNNETLLARIESGGGSFDVAEFSVPDGIGSDLPMNAVPTATLQVGIGIPGIDADLKLRYLPKVGSSDLEVGMFGIGIQKSLTKILKIDKTPVDVSALIAYTKLTAEYDIQGDSGFEGNGQLMEFTTNAYTIQAIASVNLKLIEFYGAVGYNTAKMDVDVKGTYKLEYTDANTNISGDAGTLVDPVSVDFKASGVRATIGTRLNLGFFKIFGDYTLQEYNTITAGIAFSFR</sequence>
<dbReference type="AlphaFoldDB" id="A0A2N3ICZ5"/>
<protein>
    <recommendedName>
        <fullName evidence="4">Outer membrane protein beta-barrel domain-containing protein</fullName>
    </recommendedName>
</protein>
<dbReference type="Pfam" id="PF20230">
    <property type="entry name" value="DUF6588"/>
    <property type="match status" value="1"/>
</dbReference>
<reference evidence="2 3" key="1">
    <citation type="journal article" date="2017" name="Front. Microbiol.">
        <title>Labilibaculum manganireducens gen. nov., sp. nov. and Labilibaculum filiforme sp. nov., Novel Bacteroidetes Isolated from Subsurface Sediments of the Baltic Sea.</title>
        <authorList>
            <person name="Vandieken V."/>
            <person name="Marshall I.P."/>
            <person name="Niemann H."/>
            <person name="Engelen B."/>
            <person name="Cypionka H."/>
        </authorList>
    </citation>
    <scope>NUCLEOTIDE SEQUENCE [LARGE SCALE GENOMIC DNA]</scope>
    <source>
        <strain evidence="2 3">59.10-2M</strain>
    </source>
</reference>
<dbReference type="EMBL" id="MVDE01000005">
    <property type="protein sequence ID" value="PKQ68186.1"/>
    <property type="molecule type" value="Genomic_DNA"/>
</dbReference>
<proteinExistence type="predicted"/>
<feature type="signal peptide" evidence="1">
    <location>
        <begin position="1"/>
        <end position="18"/>
    </location>
</feature>
<evidence type="ECO:0000313" key="2">
    <source>
        <dbReference type="EMBL" id="PKQ68186.1"/>
    </source>
</evidence>